<sequence>MGFWGGPKRRQELGGSISTGSLQLYSKISKRNKNTMQVLTRVWIQKPVTLQEHDMNEGGERERTGRTQCEQTEEPAGNKELRPTNIQRDVRGEQRTDNQKDTEQVWQGDREAEGTAGTD</sequence>
<feature type="region of interest" description="Disordered" evidence="1">
    <location>
        <begin position="1"/>
        <end position="21"/>
    </location>
</feature>
<accession>A0ABV0TJ49</accession>
<feature type="region of interest" description="Disordered" evidence="1">
    <location>
        <begin position="50"/>
        <end position="119"/>
    </location>
</feature>
<keyword evidence="3" id="KW-1185">Reference proteome</keyword>
<evidence type="ECO:0000256" key="1">
    <source>
        <dbReference type="SAM" id="MobiDB-lite"/>
    </source>
</evidence>
<dbReference type="EMBL" id="JAHRIQ010036109">
    <property type="protein sequence ID" value="MEQ2232824.1"/>
    <property type="molecule type" value="Genomic_DNA"/>
</dbReference>
<feature type="compositionally biased region" description="Basic and acidic residues" evidence="1">
    <location>
        <begin position="51"/>
        <end position="65"/>
    </location>
</feature>
<proteinExistence type="predicted"/>
<reference evidence="2 3" key="1">
    <citation type="submission" date="2021-06" db="EMBL/GenBank/DDBJ databases">
        <authorList>
            <person name="Palmer J.M."/>
        </authorList>
    </citation>
    <scope>NUCLEOTIDE SEQUENCE [LARGE SCALE GENOMIC DNA]</scope>
    <source>
        <strain evidence="3">if_2019</strain>
        <tissue evidence="2">Muscle</tissue>
    </source>
</reference>
<organism evidence="2 3">
    <name type="scientific">Ilyodon furcidens</name>
    <name type="common">goldbreast splitfin</name>
    <dbReference type="NCBI Taxonomy" id="33524"/>
    <lineage>
        <taxon>Eukaryota</taxon>
        <taxon>Metazoa</taxon>
        <taxon>Chordata</taxon>
        <taxon>Craniata</taxon>
        <taxon>Vertebrata</taxon>
        <taxon>Euteleostomi</taxon>
        <taxon>Actinopterygii</taxon>
        <taxon>Neopterygii</taxon>
        <taxon>Teleostei</taxon>
        <taxon>Neoteleostei</taxon>
        <taxon>Acanthomorphata</taxon>
        <taxon>Ovalentaria</taxon>
        <taxon>Atherinomorphae</taxon>
        <taxon>Cyprinodontiformes</taxon>
        <taxon>Goodeidae</taxon>
        <taxon>Ilyodon</taxon>
    </lineage>
</organism>
<comment type="caution">
    <text evidence="2">The sequence shown here is derived from an EMBL/GenBank/DDBJ whole genome shotgun (WGS) entry which is preliminary data.</text>
</comment>
<protein>
    <submittedName>
        <fullName evidence="2">Uncharacterized protein</fullName>
    </submittedName>
</protein>
<dbReference type="Proteomes" id="UP001482620">
    <property type="component" value="Unassembled WGS sequence"/>
</dbReference>
<evidence type="ECO:0000313" key="3">
    <source>
        <dbReference type="Proteomes" id="UP001482620"/>
    </source>
</evidence>
<gene>
    <name evidence="2" type="ORF">ILYODFUR_015430</name>
</gene>
<evidence type="ECO:0000313" key="2">
    <source>
        <dbReference type="EMBL" id="MEQ2232824.1"/>
    </source>
</evidence>
<name>A0ABV0TJ49_9TELE</name>
<feature type="compositionally biased region" description="Basic and acidic residues" evidence="1">
    <location>
        <begin position="76"/>
        <end position="113"/>
    </location>
</feature>